<organism evidence="2 3">
    <name type="scientific">Podila minutissima</name>
    <dbReference type="NCBI Taxonomy" id="64525"/>
    <lineage>
        <taxon>Eukaryota</taxon>
        <taxon>Fungi</taxon>
        <taxon>Fungi incertae sedis</taxon>
        <taxon>Mucoromycota</taxon>
        <taxon>Mortierellomycotina</taxon>
        <taxon>Mortierellomycetes</taxon>
        <taxon>Mortierellales</taxon>
        <taxon>Mortierellaceae</taxon>
        <taxon>Podila</taxon>
    </lineage>
</organism>
<feature type="region of interest" description="Disordered" evidence="1">
    <location>
        <begin position="990"/>
        <end position="1030"/>
    </location>
</feature>
<evidence type="ECO:0000313" key="2">
    <source>
        <dbReference type="EMBL" id="KAF9330571.1"/>
    </source>
</evidence>
<feature type="region of interest" description="Disordered" evidence="1">
    <location>
        <begin position="1"/>
        <end position="21"/>
    </location>
</feature>
<name>A0A9P5SL55_9FUNG</name>
<gene>
    <name evidence="2" type="ORF">BG006_006473</name>
</gene>
<comment type="caution">
    <text evidence="2">The sequence shown here is derived from an EMBL/GenBank/DDBJ whole genome shotgun (WGS) entry which is preliminary data.</text>
</comment>
<dbReference type="Proteomes" id="UP000696485">
    <property type="component" value="Unassembled WGS sequence"/>
</dbReference>
<dbReference type="EMBL" id="JAAAUY010000387">
    <property type="protein sequence ID" value="KAF9330571.1"/>
    <property type="molecule type" value="Genomic_DNA"/>
</dbReference>
<keyword evidence="3" id="KW-1185">Reference proteome</keyword>
<proteinExistence type="predicted"/>
<sequence>EGGYPRGEESHHENPAHPKHPVVVQEVQLDAEDQHAHNDLHHSKTAAAAFAVAAGLGSIKSAFNHIHLPGRHKSDTPKEVVAETTSTTTPTAVESIDATTADKETVHTDATPEKSISDLASARAADAFALAIYPTADNSKSKFVTSEQTGPGKRSSISARKVEPIVATSAATVLVTDKATSTDLGVGVSSHDATSNVPTAGSHPVHAEIGTSTHAVVASTTTPNTSKIGAAVPLTIAAAAVTAPLATHAMKMREGVDDKKATITSTSIHDDKTTNTKHIDKSTISKPISITPLVEDSTKEKVHHIVKEAGISTVTKISVAAASSSVASVIPHKDDEEVIMLTATTTTTVPEKDHKAPKNDEETHSDKPADDITNISGSPATPAAAAGIPHEADEEVVMMKTTSVQHVPMSSIAIAVKKVNAKINEKLHRKSMDKTAIVTETATTHYETPIGSASASKTSSGVPIAAAAVASGSEPTHGETSDEVVATTVDDDTVKPIVASAIIETEKEKRKREKKEQKKEQKELKAKEKAEKKALKEKTKKPAVDISGKLSSVAAPAVAAIAAASASPSNPLNKNTKPIKLKGQNFLLTESDVQHPTLAPVSHILLLTEDDIVHPSVPIVSQSLSLTEDDVEHPSVPIVSQRLIMTEDDVEKPVLVQPAMPVLRFREEDVPKPNITHGHLVIPMVAPKAVSTSALKVMRAPRPMIPPRPTKVKKEKVKTDKKMRLPVVRMPRLWKKKNPKIQEEKKPAVEENRTLATVPVVETVHLLVTPKPKVVEVPGAVVPAAIAASVALPPSPKPAVVKEVKTHHVGMPKPAAVAAATTAAAIALPPSPKPAPVAVKTKVVEPPKPVVVAQVKPHVVEPSKPVPVVAPIVAAPVVAAAASLAPKPTATRTMHEYAPAVQKEEITVESSVPVVTAPAGYSGPIPSIQSGEKVVWVKKISTTHEYYDLEGDDDFDEFGYRKDRDPSRYLAPLPRGMSNADQHMIYHSRSHTRPGSTEAYAQRQMPAQQQKHGIIGNTGGYNTQPRQSAF</sequence>
<feature type="compositionally biased region" description="Polar residues" evidence="1">
    <location>
        <begin position="1020"/>
        <end position="1030"/>
    </location>
</feature>
<feature type="compositionally biased region" description="Basic and acidic residues" evidence="1">
    <location>
        <begin position="1"/>
        <end position="16"/>
    </location>
</feature>
<feature type="compositionally biased region" description="Basic and acidic residues" evidence="1">
    <location>
        <begin position="350"/>
        <end position="370"/>
    </location>
</feature>
<evidence type="ECO:0000313" key="3">
    <source>
        <dbReference type="Proteomes" id="UP000696485"/>
    </source>
</evidence>
<feature type="non-terminal residue" evidence="2">
    <location>
        <position position="1030"/>
    </location>
</feature>
<dbReference type="AlphaFoldDB" id="A0A9P5SL55"/>
<feature type="compositionally biased region" description="Low complexity" evidence="1">
    <location>
        <begin position="375"/>
        <end position="385"/>
    </location>
</feature>
<feature type="region of interest" description="Disordered" evidence="1">
    <location>
        <begin position="507"/>
        <end position="536"/>
    </location>
</feature>
<feature type="region of interest" description="Disordered" evidence="1">
    <location>
        <begin position="346"/>
        <end position="385"/>
    </location>
</feature>
<accession>A0A9P5SL55</accession>
<reference evidence="2" key="1">
    <citation type="journal article" date="2020" name="Fungal Divers.">
        <title>Resolving the Mortierellaceae phylogeny through synthesis of multi-gene phylogenetics and phylogenomics.</title>
        <authorList>
            <person name="Vandepol N."/>
            <person name="Liber J."/>
            <person name="Desiro A."/>
            <person name="Na H."/>
            <person name="Kennedy M."/>
            <person name="Barry K."/>
            <person name="Grigoriev I.V."/>
            <person name="Miller A.N."/>
            <person name="O'Donnell K."/>
            <person name="Stajich J.E."/>
            <person name="Bonito G."/>
        </authorList>
    </citation>
    <scope>NUCLEOTIDE SEQUENCE</scope>
    <source>
        <strain evidence="2">NVP1</strain>
    </source>
</reference>
<protein>
    <submittedName>
        <fullName evidence="2">Uncharacterized protein</fullName>
    </submittedName>
</protein>
<evidence type="ECO:0000256" key="1">
    <source>
        <dbReference type="SAM" id="MobiDB-lite"/>
    </source>
</evidence>